<dbReference type="InterPro" id="IPR036097">
    <property type="entry name" value="HisK_dim/P_sf"/>
</dbReference>
<keyword evidence="3" id="KW-0597">Phosphoprotein</keyword>
<gene>
    <name evidence="7" type="ORF">Emtol_0148</name>
</gene>
<dbReference type="CDD" id="cd00130">
    <property type="entry name" value="PAS"/>
    <property type="match status" value="2"/>
</dbReference>
<dbReference type="Gene3D" id="3.30.450.20">
    <property type="entry name" value="PAS domain"/>
    <property type="match status" value="3"/>
</dbReference>
<dbReference type="SUPFAM" id="SSF55785">
    <property type="entry name" value="PYP-like sensor domain (PAS domain)"/>
    <property type="match status" value="2"/>
</dbReference>
<keyword evidence="7" id="KW-0614">Plasmid</keyword>
<keyword evidence="8" id="KW-1185">Reference proteome</keyword>
<dbReference type="InterPro" id="IPR013767">
    <property type="entry name" value="PAS_fold"/>
</dbReference>
<protein>
    <recommendedName>
        <fullName evidence="2">histidine kinase</fullName>
        <ecNumber evidence="2">2.7.13.3</ecNumber>
    </recommendedName>
</protein>
<dbReference type="RefSeq" id="WP_015031188.1">
    <property type="nucleotide sequence ID" value="NC_018749.1"/>
</dbReference>
<evidence type="ECO:0000259" key="6">
    <source>
        <dbReference type="PROSITE" id="PS50113"/>
    </source>
</evidence>
<dbReference type="EC" id="2.7.13.3" evidence="2"/>
<dbReference type="SUPFAM" id="SSF47384">
    <property type="entry name" value="Homodimeric domain of signal transducing histidine kinase"/>
    <property type="match status" value="1"/>
</dbReference>
<dbReference type="InterPro" id="IPR035965">
    <property type="entry name" value="PAS-like_dom_sf"/>
</dbReference>
<name>A0ABN4ASZ1_EMTOG</name>
<dbReference type="SMART" id="SM00091">
    <property type="entry name" value="PAS"/>
    <property type="match status" value="3"/>
</dbReference>
<dbReference type="Gene3D" id="1.10.287.130">
    <property type="match status" value="1"/>
</dbReference>
<accession>A0ABN4ASZ1</accession>
<dbReference type="InterPro" id="IPR013656">
    <property type="entry name" value="PAS_4"/>
</dbReference>
<dbReference type="PANTHER" id="PTHR43304">
    <property type="entry name" value="PHYTOCHROME-LIKE PROTEIN CPH1"/>
    <property type="match status" value="1"/>
</dbReference>
<dbReference type="InterPro" id="IPR000014">
    <property type="entry name" value="PAS"/>
</dbReference>
<proteinExistence type="predicted"/>
<keyword evidence="4" id="KW-0808">Transferase</keyword>
<evidence type="ECO:0000256" key="3">
    <source>
        <dbReference type="ARBA" id="ARBA00022553"/>
    </source>
</evidence>
<evidence type="ECO:0000256" key="5">
    <source>
        <dbReference type="ARBA" id="ARBA00022777"/>
    </source>
</evidence>
<geneLocation type="plasmid" evidence="7 8">
    <name>pEMTOL02</name>
</geneLocation>
<dbReference type="InterPro" id="IPR003661">
    <property type="entry name" value="HisK_dim/P_dom"/>
</dbReference>
<sequence>MIDKHFKLILDNSSESIVFIGTNHEVLAFNKKLRDVLYQYYNKEIKEGDLYYPDFVIEANQKFYLQGFDSAINGTPFSIQYLSKVENVSYWFEYKMMPIYEDGKLFGVTQSIKDITREKVAEQKIIDFSEKLQAFLNNTDESITLLDMHSKIMFMNQTALKTITHNTGGDNFIGEDFRDFIPDKNNLFYKYFPIALQGENTIIDVSYLNTLGETIWYQTKFNSVYDQSGKQIGVSIFAKDISNQKALEKSLQDSEEKFRKISELMPVGVLLSDDNFKINYSNIAAREIFQYSEVEIKELCISNVFEGFSISESGKLKIDDLVIDNPFFSQEKLIGLTKINEKKQLLLSSSSFFIQENQHFIFIVQDITSINQKDNIIKEQNTKLRDISWYQSHLLRAPLAKIMGIVKLLEDGIISDESEKEFLLKAIYESSTELDKVIHDIVNKT</sequence>
<evidence type="ECO:0000313" key="7">
    <source>
        <dbReference type="EMBL" id="AFK05663.1"/>
    </source>
</evidence>
<dbReference type="CDD" id="cd00082">
    <property type="entry name" value="HisKA"/>
    <property type="match status" value="1"/>
</dbReference>
<dbReference type="PANTHER" id="PTHR43304:SF1">
    <property type="entry name" value="PAC DOMAIN-CONTAINING PROTEIN"/>
    <property type="match status" value="1"/>
</dbReference>
<dbReference type="Proteomes" id="UP000002875">
    <property type="component" value="Plasmid pEMTOL02"/>
</dbReference>
<evidence type="ECO:0000256" key="2">
    <source>
        <dbReference type="ARBA" id="ARBA00012438"/>
    </source>
</evidence>
<evidence type="ECO:0000256" key="4">
    <source>
        <dbReference type="ARBA" id="ARBA00022679"/>
    </source>
</evidence>
<dbReference type="PROSITE" id="PS50113">
    <property type="entry name" value="PAC"/>
    <property type="match status" value="1"/>
</dbReference>
<feature type="domain" description="PAC" evidence="6">
    <location>
        <begin position="201"/>
        <end position="253"/>
    </location>
</feature>
<keyword evidence="5" id="KW-0418">Kinase</keyword>
<dbReference type="Pfam" id="PF00989">
    <property type="entry name" value="PAS"/>
    <property type="match status" value="1"/>
</dbReference>
<dbReference type="InterPro" id="IPR000700">
    <property type="entry name" value="PAS-assoc_C"/>
</dbReference>
<comment type="catalytic activity">
    <reaction evidence="1">
        <text>ATP + protein L-histidine = ADP + protein N-phospho-L-histidine.</text>
        <dbReference type="EC" id="2.7.13.3"/>
    </reaction>
</comment>
<dbReference type="NCBIfam" id="TIGR00229">
    <property type="entry name" value="sensory_box"/>
    <property type="match status" value="3"/>
</dbReference>
<evidence type="ECO:0000313" key="8">
    <source>
        <dbReference type="Proteomes" id="UP000002875"/>
    </source>
</evidence>
<evidence type="ECO:0000256" key="1">
    <source>
        <dbReference type="ARBA" id="ARBA00000085"/>
    </source>
</evidence>
<dbReference type="EMBL" id="CP002963">
    <property type="protein sequence ID" value="AFK05663.1"/>
    <property type="molecule type" value="Genomic_DNA"/>
</dbReference>
<organism evidence="7 8">
    <name type="scientific">Emticicia oligotrophica (strain DSM 17448 / CIP 109782 / MTCC 6937 / GPTSA100-15)</name>
    <dbReference type="NCBI Taxonomy" id="929562"/>
    <lineage>
        <taxon>Bacteria</taxon>
        <taxon>Pseudomonadati</taxon>
        <taxon>Bacteroidota</taxon>
        <taxon>Cytophagia</taxon>
        <taxon>Cytophagales</taxon>
        <taxon>Leadbetterellaceae</taxon>
        <taxon>Emticicia</taxon>
    </lineage>
</organism>
<dbReference type="Pfam" id="PF08448">
    <property type="entry name" value="PAS_4"/>
    <property type="match status" value="1"/>
</dbReference>
<reference evidence="7 8" key="1">
    <citation type="submission" date="2011-07" db="EMBL/GenBank/DDBJ databases">
        <title>The complete genome of plasmid 2 of Emticicia oligotrophica DSM 17448.</title>
        <authorList>
            <consortium name="US DOE Joint Genome Institute (JGI-PGF)"/>
            <person name="Lucas S."/>
            <person name="Han J."/>
            <person name="Lapidus A."/>
            <person name="Bruce D."/>
            <person name="Goodwin L."/>
            <person name="Pitluck S."/>
            <person name="Peters L."/>
            <person name="Kyrpides N."/>
            <person name="Mavromatis K."/>
            <person name="Ivanova N."/>
            <person name="Ovchinnikova G."/>
            <person name="Teshima H."/>
            <person name="Detter J.C."/>
            <person name="Tapia R."/>
            <person name="Han C."/>
            <person name="Land M."/>
            <person name="Hauser L."/>
            <person name="Markowitz V."/>
            <person name="Cheng J.-F."/>
            <person name="Hugenholtz P."/>
            <person name="Woyke T."/>
            <person name="Wu D."/>
            <person name="Tindall B."/>
            <person name="Pomrenke H."/>
            <person name="Brambilla E."/>
            <person name="Klenk H.-P."/>
            <person name="Eisen J.A."/>
        </authorList>
    </citation>
    <scope>NUCLEOTIDE SEQUENCE [LARGE SCALE GENOMIC DNA]</scope>
    <source>
        <strain evidence="8">DSM 17448 / GPTSA100-15</strain>
        <plasmid evidence="7 8">pEMTOL02</plasmid>
    </source>
</reference>
<dbReference type="InterPro" id="IPR052162">
    <property type="entry name" value="Sensor_kinase/Photoreceptor"/>
</dbReference>